<proteinExistence type="predicted"/>
<dbReference type="GO" id="GO:0043937">
    <property type="term" value="P:regulation of sporulation"/>
    <property type="evidence" value="ECO:0007669"/>
    <property type="project" value="InterPro"/>
</dbReference>
<dbReference type="Proteomes" id="UP000220106">
    <property type="component" value="Unassembled WGS sequence"/>
</dbReference>
<dbReference type="InterPro" id="IPR036638">
    <property type="entry name" value="HLH_DNA-bd_sf"/>
</dbReference>
<dbReference type="InterPro" id="IPR018540">
    <property type="entry name" value="Spo0E-like"/>
</dbReference>
<sequence>MTAEQILDHIELYRQKMIILASRSSMVDNEVIEVSSKLDVLINQYFHLTKNGSQIDRCALK</sequence>
<dbReference type="Gene3D" id="4.10.280.10">
    <property type="entry name" value="Helix-loop-helix DNA-binding domain"/>
    <property type="match status" value="1"/>
</dbReference>
<dbReference type="SUPFAM" id="SSF140500">
    <property type="entry name" value="BAS1536-like"/>
    <property type="match status" value="1"/>
</dbReference>
<organism evidence="1 2">
    <name type="scientific">Peribacillus butanolivorans</name>
    <dbReference type="NCBI Taxonomy" id="421767"/>
    <lineage>
        <taxon>Bacteria</taxon>
        <taxon>Bacillati</taxon>
        <taxon>Bacillota</taxon>
        <taxon>Bacilli</taxon>
        <taxon>Bacillales</taxon>
        <taxon>Bacillaceae</taxon>
        <taxon>Peribacillus</taxon>
    </lineage>
</organism>
<name>A0AAX0RRH0_9BACI</name>
<reference evidence="1 2" key="1">
    <citation type="submission" date="2017-09" db="EMBL/GenBank/DDBJ databases">
        <title>Large-scale bioinformatics analysis of Bacillus genomes uncovers conserved roles of natural products in bacterial physiology.</title>
        <authorList>
            <consortium name="Agbiome Team Llc"/>
            <person name="Bleich R.M."/>
            <person name="Kirk G.J."/>
            <person name="Santa Maria K.C."/>
            <person name="Allen S.E."/>
            <person name="Farag S."/>
            <person name="Shank E.A."/>
            <person name="Bowers A."/>
        </authorList>
    </citation>
    <scope>NUCLEOTIDE SEQUENCE [LARGE SCALE GENOMIC DNA]</scope>
    <source>
        <strain evidence="1 2">AFS003229</strain>
    </source>
</reference>
<comment type="caution">
    <text evidence="1">The sequence shown here is derived from an EMBL/GenBank/DDBJ whole genome shotgun (WGS) entry which is preliminary data.</text>
</comment>
<evidence type="ECO:0008006" key="3">
    <source>
        <dbReference type="Google" id="ProtNLM"/>
    </source>
</evidence>
<dbReference type="Pfam" id="PF09388">
    <property type="entry name" value="SpoOE-like"/>
    <property type="match status" value="1"/>
</dbReference>
<dbReference type="AlphaFoldDB" id="A0AAX0RRH0"/>
<dbReference type="EMBL" id="NUEQ01000029">
    <property type="protein sequence ID" value="PEJ31326.1"/>
    <property type="molecule type" value="Genomic_DNA"/>
</dbReference>
<dbReference type="InterPro" id="IPR037208">
    <property type="entry name" value="Spo0E-like_sf"/>
</dbReference>
<dbReference type="RefSeq" id="WP_098176662.1">
    <property type="nucleotide sequence ID" value="NZ_JBHYLF010000146.1"/>
</dbReference>
<evidence type="ECO:0000313" key="1">
    <source>
        <dbReference type="EMBL" id="PEJ31326.1"/>
    </source>
</evidence>
<evidence type="ECO:0000313" key="2">
    <source>
        <dbReference type="Proteomes" id="UP000220106"/>
    </source>
</evidence>
<gene>
    <name evidence="1" type="ORF">CN689_16495</name>
</gene>
<dbReference type="GO" id="GO:0046983">
    <property type="term" value="F:protein dimerization activity"/>
    <property type="evidence" value="ECO:0007669"/>
    <property type="project" value="InterPro"/>
</dbReference>
<accession>A0AAX0RRH0</accession>
<protein>
    <recommendedName>
        <fullName evidence="3">Aspartyl-phosphate phosphatase Spo0E family protein</fullName>
    </recommendedName>
</protein>